<gene>
    <name evidence="4" type="ORF">NITGR_360021</name>
</gene>
<dbReference type="Pfam" id="PF06276">
    <property type="entry name" value="FhuF"/>
    <property type="match status" value="1"/>
</dbReference>
<feature type="domain" description="Aerobactin siderophore biosynthesis IucA/IucC-like C-terminal" evidence="3">
    <location>
        <begin position="426"/>
        <end position="586"/>
    </location>
</feature>
<evidence type="ECO:0000256" key="1">
    <source>
        <dbReference type="ARBA" id="ARBA00007832"/>
    </source>
</evidence>
<keyword evidence="5" id="KW-1185">Reference proteome</keyword>
<dbReference type="EMBL" id="CAQJ01000040">
    <property type="protein sequence ID" value="CCQ90683.1"/>
    <property type="molecule type" value="Genomic_DNA"/>
</dbReference>
<dbReference type="InParanoid" id="M1YYD3"/>
<dbReference type="GO" id="GO:0019290">
    <property type="term" value="P:siderophore biosynthetic process"/>
    <property type="evidence" value="ECO:0007669"/>
    <property type="project" value="InterPro"/>
</dbReference>
<organism evidence="4 5">
    <name type="scientific">Nitrospina gracilis (strain 3/211)</name>
    <dbReference type="NCBI Taxonomy" id="1266370"/>
    <lineage>
        <taxon>Bacteria</taxon>
        <taxon>Pseudomonadati</taxon>
        <taxon>Nitrospinota/Tectimicrobiota group</taxon>
        <taxon>Nitrospinota</taxon>
        <taxon>Nitrospinia</taxon>
        <taxon>Nitrospinales</taxon>
        <taxon>Nitrospinaceae</taxon>
        <taxon>Nitrospina</taxon>
    </lineage>
</organism>
<dbReference type="RefSeq" id="WP_005008485.1">
    <property type="nucleotide sequence ID" value="NZ_HG422173.1"/>
</dbReference>
<name>M1YYD3_NITG3</name>
<dbReference type="InterPro" id="IPR037455">
    <property type="entry name" value="LucA/IucC-like"/>
</dbReference>
<dbReference type="Gene3D" id="6.10.250.3370">
    <property type="match status" value="1"/>
</dbReference>
<evidence type="ECO:0000259" key="3">
    <source>
        <dbReference type="Pfam" id="PF06276"/>
    </source>
</evidence>
<dbReference type="InterPro" id="IPR022770">
    <property type="entry name" value="IucA/IucC-like_C"/>
</dbReference>
<dbReference type="PANTHER" id="PTHR34384">
    <property type="entry name" value="L-2,3-DIAMINOPROPANOATE--CITRATE LIGASE"/>
    <property type="match status" value="1"/>
</dbReference>
<evidence type="ECO:0000313" key="5">
    <source>
        <dbReference type="Proteomes" id="UP000011704"/>
    </source>
</evidence>
<sequence>MKTQVDNTARHLAERAATERLLNCYLRETGILEPPFEPDASKLDDACRERVHHLEKRGQVMVLRLAAMDAVLMGVCRYRSVVGHHEYEAEWWCRHGGEAPRPIAGVMELGRLLMAELAGENQEALVDSLLGYVQNSLEKTTRYIEMRLRNGPTDWDPNVSDPLLTSERSLLFGHPFHPTPKSSEGFSTQDLARYSPELGATFRLHYFAVDPALIQEDFFPDADQVVIPEPVREEAARRLEARFQDWPLLPCHPWQYEYLFREQAVRDLLADGRVHDLGMLGNEVYPTSSVRTVLDPRHDYFFKLPFNVRLTNFVRVNPLEQMQRSVAASRALSIWAQHKPFHCFSVLTEFGYRTLFNPEWDSDTCERMAASFAVLFRAAPSGLPSPMVLAGLLEPDIQGGQPAIMQCIDRAARDRSRTVDTKFLGEWLGRYVEISLLPLLQCFVQAGISLEAHVQNSLVAVRAGWPDRFFVRDLEGASIARGIAARHGLFHHLEADSAAFYDDSEAWHRFKYYILVNHFGHLISTLARHGEADEQGLWNVVRATLQDNLNLFSEKGEADYIHDLLTSKTLPGKANFISRLRERGERPLYVPVPNPLQES</sequence>
<dbReference type="HOGENOM" id="CLU_018283_1_0_0"/>
<accession>M1YYD3</accession>
<dbReference type="InterPro" id="IPR007310">
    <property type="entry name" value="Aerobactin_biosyn_IucA/IucC_N"/>
</dbReference>
<dbReference type="Proteomes" id="UP000011704">
    <property type="component" value="Unassembled WGS sequence"/>
</dbReference>
<dbReference type="STRING" id="1266370.NITGR_360021"/>
<comment type="similarity">
    <text evidence="1">Belongs to the IucA/IucC family.</text>
</comment>
<comment type="caution">
    <text evidence="4">The sequence shown here is derived from an EMBL/GenBank/DDBJ whole genome shotgun (WGS) entry which is preliminary data.</text>
</comment>
<dbReference type="AlphaFoldDB" id="M1YYD3"/>
<dbReference type="Pfam" id="PF04183">
    <property type="entry name" value="IucA_IucC"/>
    <property type="match status" value="1"/>
</dbReference>
<dbReference type="Gene3D" id="1.10.510.40">
    <property type="match status" value="1"/>
</dbReference>
<dbReference type="PANTHER" id="PTHR34384:SF5">
    <property type="entry name" value="L-2,3-DIAMINOPROPANOATE--CITRATE LIGASE"/>
    <property type="match status" value="1"/>
</dbReference>
<evidence type="ECO:0000313" key="4">
    <source>
        <dbReference type="EMBL" id="CCQ90683.1"/>
    </source>
</evidence>
<reference evidence="4 5" key="1">
    <citation type="journal article" date="2013" name="Front. Microbiol.">
        <title>The genome of Nitrospina gracilis illuminates the metabolism and evolution of the major marine nitrite oxidizer.</title>
        <authorList>
            <person name="Luecker S."/>
            <person name="Nowka B."/>
            <person name="Rattei T."/>
            <person name="Spieck E."/>
            <person name="and Daims H."/>
        </authorList>
    </citation>
    <scope>NUCLEOTIDE SEQUENCE [LARGE SCALE GENOMIC DNA]</scope>
    <source>
        <strain evidence="4 5">3/211</strain>
    </source>
</reference>
<feature type="domain" description="Aerobactin siderophore biosynthesis IucA/IucC N-terminal" evidence="2">
    <location>
        <begin position="163"/>
        <end position="393"/>
    </location>
</feature>
<protein>
    <submittedName>
        <fullName evidence="4">Putative Siderophore biosynthesis protein SbnE</fullName>
    </submittedName>
</protein>
<proteinExistence type="inferred from homology"/>
<evidence type="ECO:0000259" key="2">
    <source>
        <dbReference type="Pfam" id="PF04183"/>
    </source>
</evidence>
<dbReference type="GO" id="GO:0016881">
    <property type="term" value="F:acid-amino acid ligase activity"/>
    <property type="evidence" value="ECO:0007669"/>
    <property type="project" value="UniProtKB-ARBA"/>
</dbReference>